<dbReference type="Pfam" id="PF17871">
    <property type="entry name" value="AAA_lid_9"/>
    <property type="match status" value="1"/>
</dbReference>
<keyword evidence="2 6" id="KW-0547">Nucleotide-binding</keyword>
<gene>
    <name evidence="9" type="ORF">Vretifemale_15688</name>
    <name evidence="10" type="ORF">Vretimale_14676</name>
</gene>
<dbReference type="EMBL" id="BNCQ01000037">
    <property type="protein sequence ID" value="GIM11140.1"/>
    <property type="molecule type" value="Genomic_DNA"/>
</dbReference>
<dbReference type="CDD" id="cd00009">
    <property type="entry name" value="AAA"/>
    <property type="match status" value="1"/>
</dbReference>
<feature type="region of interest" description="Disordered" evidence="7">
    <location>
        <begin position="212"/>
        <end position="235"/>
    </location>
</feature>
<dbReference type="Pfam" id="PF10431">
    <property type="entry name" value="ClpB_D2-small"/>
    <property type="match status" value="1"/>
</dbReference>
<dbReference type="PRINTS" id="PR00300">
    <property type="entry name" value="CLPPROTEASEA"/>
</dbReference>
<dbReference type="GO" id="GO:0005737">
    <property type="term" value="C:cytoplasm"/>
    <property type="evidence" value="ECO:0007669"/>
    <property type="project" value="TreeGrafter"/>
</dbReference>
<feature type="domain" description="Clp R" evidence="8">
    <location>
        <begin position="74"/>
        <end position="217"/>
    </location>
</feature>
<dbReference type="InterPro" id="IPR019489">
    <property type="entry name" value="Clp_ATPase_C"/>
</dbReference>
<evidence type="ECO:0000256" key="1">
    <source>
        <dbReference type="ARBA" id="ARBA00022737"/>
    </source>
</evidence>
<feature type="compositionally biased region" description="Basic and acidic residues" evidence="7">
    <location>
        <begin position="212"/>
        <end position="224"/>
    </location>
</feature>
<dbReference type="InterPro" id="IPR018368">
    <property type="entry name" value="ClpA/B_CS1"/>
</dbReference>
<dbReference type="PANTHER" id="PTHR11638:SF185">
    <property type="entry name" value="ATP-DEPENDENT CLP PROTEASE ATP-BINDING SUBUNIT"/>
    <property type="match status" value="1"/>
</dbReference>
<dbReference type="InterPro" id="IPR003959">
    <property type="entry name" value="ATPase_AAA_core"/>
</dbReference>
<dbReference type="Pfam" id="PF02861">
    <property type="entry name" value="Clp_N"/>
    <property type="match status" value="1"/>
</dbReference>
<dbReference type="SMART" id="SM00382">
    <property type="entry name" value="AAA"/>
    <property type="match status" value="2"/>
</dbReference>
<reference evidence="9" key="1">
    <citation type="journal article" date="2021" name="Proc. Natl. Acad. Sci. U.S.A.">
        <title>Three genomes in the algal genus Volvox reveal the fate of a haploid sex-determining region after a transition to homothallism.</title>
        <authorList>
            <person name="Yamamoto K."/>
            <person name="Hamaji T."/>
            <person name="Kawai-Toyooka H."/>
            <person name="Matsuzaki R."/>
            <person name="Takahashi F."/>
            <person name="Nishimura Y."/>
            <person name="Kawachi M."/>
            <person name="Noguchi H."/>
            <person name="Minakuchi Y."/>
            <person name="Umen J.G."/>
            <person name="Toyoda A."/>
            <person name="Nozaki H."/>
        </authorList>
    </citation>
    <scope>NUCLEOTIDE SEQUENCE</scope>
    <source>
        <strain evidence="10">NIES-3785</strain>
        <strain evidence="9">NIES-3786</strain>
    </source>
</reference>
<keyword evidence="3 6" id="KW-0067">ATP-binding</keyword>
<dbReference type="PROSITE" id="PS51903">
    <property type="entry name" value="CLP_R"/>
    <property type="match status" value="1"/>
</dbReference>
<keyword evidence="4 6" id="KW-0143">Chaperone</keyword>
<evidence type="ECO:0000256" key="6">
    <source>
        <dbReference type="RuleBase" id="RU004432"/>
    </source>
</evidence>
<evidence type="ECO:0000256" key="2">
    <source>
        <dbReference type="ARBA" id="ARBA00022741"/>
    </source>
</evidence>
<dbReference type="InterPro" id="IPR004176">
    <property type="entry name" value="Clp_R_N"/>
</dbReference>
<comment type="caution">
    <text evidence="9">The sequence shown here is derived from an EMBL/GenBank/DDBJ whole genome shotgun (WGS) entry which is preliminary data.</text>
</comment>
<dbReference type="InterPro" id="IPR027417">
    <property type="entry name" value="P-loop_NTPase"/>
</dbReference>
<dbReference type="PROSITE" id="PS00871">
    <property type="entry name" value="CLPAB_2"/>
    <property type="match status" value="1"/>
</dbReference>
<sequence length="1012" mass="109509">MPLSLGFRSRTAGTARSLVIRCSLRVPRAYLFRAAATSLKDAAQRPALQLSSKLPRPQRFSVSRRQAVKVQAVFERFTERSIKTVMIAQAEAKAFGHNEVNTEHILLGLVAEETLSKNGYLNCGVTPERAKVTVEAIFGRKRPVSHGESIPFSREVRKMFEAATHECKRSNVNWISPEHILLAMLAMPDCNGKRVLHSLSVDVEGLKAEATKRLKGDTDAEQAKKKQNSGAKEGPKMTEEYCKDLCAEVRAGRIDPVVGREREVARVVQILARRTKNNPILLGEPGVGKTAIAEGLAAAIVHRASQLDGAPLPEFLHAKRILQLDVGLLIAGAKERGELESRVTKLIAEVKESGNIILMIDEIHTLVGAGSVGRGGGGGLDIANLVKPALARGEFQVIGATTLDEHRKYIERDAALERRFQPITIDEPTPEATMAILMGLKERYERHHRCAYTEEALAAAVTLSHKYIADRFLPDKAIDLIDEAGSRARIAAFTARQARSRQQARMAQIPSVFSSTGVSGGSASGSAAGGSSASSSSGSFLSREHPKLHEYLQVLATKDEAVKDGLYEEAVILRRREIDYRSELAGPSSDGSVLPVVGVEDIEAIVSAWTAIPVEKMSEDEKERLLSMRSELGHRVVGQEDAVESIATALCRARCGLKDPRRPVASLLFVGPTGVGKTELAKVLAEQYYGSRDSLLRLDMSEYMERHSVSKLVGAPPGYVGFGDGGKLTEAIRRRPFSVVLFDEIEKAHPDVFAMLLQIMEDGRLTDSQGRTVSFKHAMIILTSNIGSRIIAAGGGGRNAGVFTRGADMVADSDRLAALAAHKLKQEVLGEVRGFFSPELLNRFDETVVFQRLRRSDVATIAQLLMEETVNRASERGLRVTIAPPLMEHIIAEGYSEEYGARPLRQAIVRLVDDPLSDAVLHRKFPADTRLVLSLNSDGVVTVRTAEEEAAAEAAVAHADLLGSAHLAQHPSGVDGGILVSVGPGGGVYGNGNGAAAKKLEPVVLTATLEDN</sequence>
<dbReference type="SUPFAM" id="SSF52540">
    <property type="entry name" value="P-loop containing nucleoside triphosphate hydrolases"/>
    <property type="match status" value="2"/>
</dbReference>
<evidence type="ECO:0000313" key="10">
    <source>
        <dbReference type="EMBL" id="GIM11140.1"/>
    </source>
</evidence>
<protein>
    <recommendedName>
        <fullName evidence="8">Clp R domain-containing protein</fullName>
    </recommendedName>
</protein>
<organism evidence="9 11">
    <name type="scientific">Volvox reticuliferus</name>
    <dbReference type="NCBI Taxonomy" id="1737510"/>
    <lineage>
        <taxon>Eukaryota</taxon>
        <taxon>Viridiplantae</taxon>
        <taxon>Chlorophyta</taxon>
        <taxon>core chlorophytes</taxon>
        <taxon>Chlorophyceae</taxon>
        <taxon>CS clade</taxon>
        <taxon>Chlamydomonadales</taxon>
        <taxon>Volvocaceae</taxon>
        <taxon>Volvox</taxon>
    </lineage>
</organism>
<dbReference type="PANTHER" id="PTHR11638">
    <property type="entry name" value="ATP-DEPENDENT CLP PROTEASE"/>
    <property type="match status" value="1"/>
</dbReference>
<dbReference type="Proteomes" id="UP000747110">
    <property type="component" value="Unassembled WGS sequence"/>
</dbReference>
<dbReference type="GO" id="GO:0016887">
    <property type="term" value="F:ATP hydrolysis activity"/>
    <property type="evidence" value="ECO:0007669"/>
    <property type="project" value="InterPro"/>
</dbReference>
<keyword evidence="11" id="KW-1185">Reference proteome</keyword>
<dbReference type="FunFam" id="3.40.50.300:FF:000025">
    <property type="entry name" value="ATP-dependent Clp protease subunit"/>
    <property type="match status" value="1"/>
</dbReference>
<evidence type="ECO:0000256" key="5">
    <source>
        <dbReference type="PROSITE-ProRule" id="PRU01251"/>
    </source>
</evidence>
<dbReference type="SMART" id="SM01086">
    <property type="entry name" value="ClpB_D2-small"/>
    <property type="match status" value="1"/>
</dbReference>
<dbReference type="OrthoDB" id="47330at2759"/>
<evidence type="ECO:0000313" key="11">
    <source>
        <dbReference type="Proteomes" id="UP000747110"/>
    </source>
</evidence>
<dbReference type="Pfam" id="PF07724">
    <property type="entry name" value="AAA_2"/>
    <property type="match status" value="1"/>
</dbReference>
<dbReference type="AlphaFoldDB" id="A0A8J4CVI5"/>
<dbReference type="Proteomes" id="UP000722791">
    <property type="component" value="Unassembled WGS sequence"/>
</dbReference>
<keyword evidence="1 5" id="KW-0677">Repeat</keyword>
<dbReference type="Gene3D" id="3.40.50.300">
    <property type="entry name" value="P-loop containing nucleotide triphosphate hydrolases"/>
    <property type="match status" value="3"/>
</dbReference>
<dbReference type="InterPro" id="IPR036628">
    <property type="entry name" value="Clp_N_dom_sf"/>
</dbReference>
<accession>A0A8J4CVI5</accession>
<dbReference type="Gene3D" id="1.10.8.60">
    <property type="match status" value="1"/>
</dbReference>
<dbReference type="CDD" id="cd19499">
    <property type="entry name" value="RecA-like_ClpB_Hsp104-like"/>
    <property type="match status" value="1"/>
</dbReference>
<evidence type="ECO:0000313" key="9">
    <source>
        <dbReference type="EMBL" id="GIL87638.1"/>
    </source>
</evidence>
<name>A0A8J4CVI5_9CHLO</name>
<evidence type="ECO:0000259" key="8">
    <source>
        <dbReference type="PROSITE" id="PS51903"/>
    </source>
</evidence>
<evidence type="ECO:0000256" key="4">
    <source>
        <dbReference type="ARBA" id="ARBA00023186"/>
    </source>
</evidence>
<dbReference type="InterPro" id="IPR050130">
    <property type="entry name" value="ClpA_ClpB"/>
</dbReference>
<dbReference type="PROSITE" id="PS00870">
    <property type="entry name" value="CLPAB_1"/>
    <property type="match status" value="1"/>
</dbReference>
<evidence type="ECO:0000256" key="3">
    <source>
        <dbReference type="ARBA" id="ARBA00022840"/>
    </source>
</evidence>
<dbReference type="Gene3D" id="1.10.1780.10">
    <property type="entry name" value="Clp, N-terminal domain"/>
    <property type="match status" value="1"/>
</dbReference>
<dbReference type="InterPro" id="IPR041546">
    <property type="entry name" value="ClpA/ClpB_AAA_lid"/>
</dbReference>
<dbReference type="GO" id="GO:0005524">
    <property type="term" value="F:ATP binding"/>
    <property type="evidence" value="ECO:0007669"/>
    <property type="project" value="UniProtKB-KW"/>
</dbReference>
<evidence type="ECO:0000256" key="7">
    <source>
        <dbReference type="SAM" id="MobiDB-lite"/>
    </source>
</evidence>
<proteinExistence type="inferred from homology"/>
<comment type="similarity">
    <text evidence="6">Belongs to the ClpA/ClpB family.</text>
</comment>
<dbReference type="EMBL" id="BNCP01000040">
    <property type="protein sequence ID" value="GIL87638.1"/>
    <property type="molecule type" value="Genomic_DNA"/>
</dbReference>
<dbReference type="InterPro" id="IPR003593">
    <property type="entry name" value="AAA+_ATPase"/>
</dbReference>
<dbReference type="SUPFAM" id="SSF81923">
    <property type="entry name" value="Double Clp-N motif"/>
    <property type="match status" value="1"/>
</dbReference>
<dbReference type="GO" id="GO:0034605">
    <property type="term" value="P:cellular response to heat"/>
    <property type="evidence" value="ECO:0007669"/>
    <property type="project" value="TreeGrafter"/>
</dbReference>
<dbReference type="Pfam" id="PF00004">
    <property type="entry name" value="AAA"/>
    <property type="match status" value="1"/>
</dbReference>
<dbReference type="InterPro" id="IPR028299">
    <property type="entry name" value="ClpA/B_CS2"/>
</dbReference>
<dbReference type="InterPro" id="IPR001270">
    <property type="entry name" value="ClpA/B"/>
</dbReference>